<dbReference type="EMBL" id="CAJVQC010089728">
    <property type="protein sequence ID" value="CAG8824935.1"/>
    <property type="molecule type" value="Genomic_DNA"/>
</dbReference>
<protein>
    <submittedName>
        <fullName evidence="1">16824_t:CDS:1</fullName>
    </submittedName>
</protein>
<evidence type="ECO:0000313" key="1">
    <source>
        <dbReference type="EMBL" id="CAG8824935.1"/>
    </source>
</evidence>
<sequence length="61" mass="6922">EFIKYLTLAADNCNPYALFHLGDMYLNGKFHVKPDRDLAIRKLKLATSLGNSNAKALLKRE</sequence>
<organism evidence="1 2">
    <name type="scientific">Racocetra persica</name>
    <dbReference type="NCBI Taxonomy" id="160502"/>
    <lineage>
        <taxon>Eukaryota</taxon>
        <taxon>Fungi</taxon>
        <taxon>Fungi incertae sedis</taxon>
        <taxon>Mucoromycota</taxon>
        <taxon>Glomeromycotina</taxon>
        <taxon>Glomeromycetes</taxon>
        <taxon>Diversisporales</taxon>
        <taxon>Gigasporaceae</taxon>
        <taxon>Racocetra</taxon>
    </lineage>
</organism>
<feature type="non-terminal residue" evidence="1">
    <location>
        <position position="61"/>
    </location>
</feature>
<name>A0ACA9S394_9GLOM</name>
<comment type="caution">
    <text evidence="1">The sequence shown here is derived from an EMBL/GenBank/DDBJ whole genome shotgun (WGS) entry which is preliminary data.</text>
</comment>
<keyword evidence="2" id="KW-1185">Reference proteome</keyword>
<reference evidence="1" key="1">
    <citation type="submission" date="2021-06" db="EMBL/GenBank/DDBJ databases">
        <authorList>
            <person name="Kallberg Y."/>
            <person name="Tangrot J."/>
            <person name="Rosling A."/>
        </authorList>
    </citation>
    <scope>NUCLEOTIDE SEQUENCE</scope>
    <source>
        <strain evidence="1">MA461A</strain>
    </source>
</reference>
<gene>
    <name evidence="1" type="ORF">RPERSI_LOCUS26363</name>
</gene>
<evidence type="ECO:0000313" key="2">
    <source>
        <dbReference type="Proteomes" id="UP000789920"/>
    </source>
</evidence>
<feature type="non-terminal residue" evidence="1">
    <location>
        <position position="1"/>
    </location>
</feature>
<proteinExistence type="predicted"/>
<accession>A0ACA9S394</accession>
<dbReference type="Proteomes" id="UP000789920">
    <property type="component" value="Unassembled WGS sequence"/>
</dbReference>